<dbReference type="EMBL" id="MZ130500">
    <property type="protein sequence ID" value="QWM91435.1"/>
    <property type="molecule type" value="Genomic_DNA"/>
</dbReference>
<dbReference type="RefSeq" id="YP_010510375.1">
    <property type="nucleotide sequence ID" value="NC_067218.1"/>
</dbReference>
<dbReference type="GeneID" id="75687892"/>
<name>A0AAE7V458_9CAUD</name>
<evidence type="ECO:0000313" key="1">
    <source>
        <dbReference type="EMBL" id="QWM91435.1"/>
    </source>
</evidence>
<organism evidence="1 2">
    <name type="scientific">uncultured phage cr23_1</name>
    <dbReference type="NCBI Taxonomy" id="2986419"/>
    <lineage>
        <taxon>Viruses</taxon>
        <taxon>Duplodnaviria</taxon>
        <taxon>Heunggongvirae</taxon>
        <taxon>Uroviricota</taxon>
        <taxon>Caudoviricetes</taxon>
        <taxon>Crassvirales</taxon>
        <taxon>Suoliviridae</taxon>
        <taxon>Uncouvirinae</taxon>
        <taxon>Aurodevirus</taxon>
        <taxon>Aurodevirus hiberniae</taxon>
    </lineage>
</organism>
<sequence>MLIDDIYRIGKEYNLKVKYNSNQGIPCIRKWVCANHIARLLESDLKFTDEQIDCLRALISKLVHPLDEMWKDTSETDDKAILLEQSLGVDLGIKTFYDELLICEK</sequence>
<accession>A0AAE7V458</accession>
<reference evidence="1 2" key="1">
    <citation type="submission" date="2021-04" db="EMBL/GenBank/DDBJ databases">
        <authorList>
            <person name="Shkoporov A.N."/>
            <person name="Stockdale S.R."/>
            <person name="Guerin E."/>
            <person name="Ross R.P."/>
            <person name="Hill C."/>
        </authorList>
    </citation>
    <scope>NUCLEOTIDE SEQUENCE [LARGE SCALE GENOMIC DNA]</scope>
    <source>
        <strain evidence="2">cr23_1</strain>
    </source>
</reference>
<keyword evidence="2" id="KW-1185">Reference proteome</keyword>
<gene>
    <name evidence="1" type="primary">gp_78108</name>
</gene>
<evidence type="ECO:0000313" key="2">
    <source>
        <dbReference type="Proteomes" id="UP000828083"/>
    </source>
</evidence>
<proteinExistence type="predicted"/>
<dbReference type="KEGG" id="vg:75687892"/>
<protein>
    <submittedName>
        <fullName evidence="1">Uncharacterized protein</fullName>
    </submittedName>
</protein>
<dbReference type="Proteomes" id="UP000828083">
    <property type="component" value="Segment"/>
</dbReference>